<keyword evidence="3" id="KW-1185">Reference proteome</keyword>
<feature type="compositionally biased region" description="Basic and acidic residues" evidence="1">
    <location>
        <begin position="32"/>
        <end position="46"/>
    </location>
</feature>
<feature type="region of interest" description="Disordered" evidence="1">
    <location>
        <begin position="32"/>
        <end position="66"/>
    </location>
</feature>
<reference evidence="2" key="1">
    <citation type="submission" date="2023-07" db="EMBL/GenBank/DDBJ databases">
        <authorList>
            <consortium name="CYATHOMIX"/>
        </authorList>
    </citation>
    <scope>NUCLEOTIDE SEQUENCE</scope>
    <source>
        <strain evidence="2">N/A</strain>
    </source>
</reference>
<organism evidence="2 3">
    <name type="scientific">Cylicocyclus nassatus</name>
    <name type="common">Nematode worm</name>
    <dbReference type="NCBI Taxonomy" id="53992"/>
    <lineage>
        <taxon>Eukaryota</taxon>
        <taxon>Metazoa</taxon>
        <taxon>Ecdysozoa</taxon>
        <taxon>Nematoda</taxon>
        <taxon>Chromadorea</taxon>
        <taxon>Rhabditida</taxon>
        <taxon>Rhabditina</taxon>
        <taxon>Rhabditomorpha</taxon>
        <taxon>Strongyloidea</taxon>
        <taxon>Strongylidae</taxon>
        <taxon>Cylicocyclus</taxon>
    </lineage>
</organism>
<sequence>MHRAVIICCIFASFALVGAEKDFAQGSIYEKIEETNQDSEESKPDVGSEVAMMDSGSSEDAPDSFVGEDGAVIRAKRYCGYGKHTKTNQGPELI</sequence>
<evidence type="ECO:0000313" key="2">
    <source>
        <dbReference type="EMBL" id="CAJ0591654.1"/>
    </source>
</evidence>
<proteinExistence type="predicted"/>
<dbReference type="AlphaFoldDB" id="A0AA36GGP8"/>
<evidence type="ECO:0000256" key="1">
    <source>
        <dbReference type="SAM" id="MobiDB-lite"/>
    </source>
</evidence>
<gene>
    <name evidence="2" type="ORF">CYNAS_LOCUS3637</name>
</gene>
<dbReference type="Proteomes" id="UP001176961">
    <property type="component" value="Unassembled WGS sequence"/>
</dbReference>
<protein>
    <submittedName>
        <fullName evidence="2">Uncharacterized protein</fullName>
    </submittedName>
</protein>
<name>A0AA36GGP8_CYLNA</name>
<evidence type="ECO:0000313" key="3">
    <source>
        <dbReference type="Proteomes" id="UP001176961"/>
    </source>
</evidence>
<comment type="caution">
    <text evidence="2">The sequence shown here is derived from an EMBL/GenBank/DDBJ whole genome shotgun (WGS) entry which is preliminary data.</text>
</comment>
<dbReference type="EMBL" id="CATQJL010000001">
    <property type="protein sequence ID" value="CAJ0591654.1"/>
    <property type="molecule type" value="Genomic_DNA"/>
</dbReference>
<accession>A0AA36GGP8</accession>